<evidence type="ECO:0000313" key="1">
    <source>
        <dbReference type="EMBL" id="MFB2891962.1"/>
    </source>
</evidence>
<protein>
    <submittedName>
        <fullName evidence="1">Uncharacterized protein</fullName>
    </submittedName>
</protein>
<comment type="caution">
    <text evidence="1">The sequence shown here is derived from an EMBL/GenBank/DDBJ whole genome shotgun (WGS) entry which is preliminary data.</text>
</comment>
<organism evidence="1 2">
    <name type="scientific">Floridaenema flaviceps BLCC-F50</name>
    <dbReference type="NCBI Taxonomy" id="3153642"/>
    <lineage>
        <taxon>Bacteria</taxon>
        <taxon>Bacillati</taxon>
        <taxon>Cyanobacteriota</taxon>
        <taxon>Cyanophyceae</taxon>
        <taxon>Oscillatoriophycideae</taxon>
        <taxon>Aerosakkonematales</taxon>
        <taxon>Aerosakkonemataceae</taxon>
        <taxon>Floridanema</taxon>
        <taxon>Floridanema flaviceps</taxon>
    </lineage>
</organism>
<accession>A0ABV4XLI3</accession>
<evidence type="ECO:0000313" key="2">
    <source>
        <dbReference type="Proteomes" id="UP001576784"/>
    </source>
</evidence>
<dbReference type="EMBL" id="JBHFNR010000019">
    <property type="protein sequence ID" value="MFB2891962.1"/>
    <property type="molecule type" value="Genomic_DNA"/>
</dbReference>
<dbReference type="Proteomes" id="UP001576784">
    <property type="component" value="Unassembled WGS sequence"/>
</dbReference>
<reference evidence="1 2" key="1">
    <citation type="submission" date="2024-09" db="EMBL/GenBank/DDBJ databases">
        <title>Floridaenema gen nov. (Aerosakkonemataceae, Aerosakkonematales ord. nov., Cyanobacteria) from benthic tropical and subtropical fresh waters, with the description of four new species.</title>
        <authorList>
            <person name="Moretto J.A."/>
            <person name="Berthold D.E."/>
            <person name="Lefler F.W."/>
            <person name="Huang I.-S."/>
            <person name="Laughinghouse H. IV."/>
        </authorList>
    </citation>
    <scope>NUCLEOTIDE SEQUENCE [LARGE SCALE GENOMIC DNA]</scope>
    <source>
        <strain evidence="1 2">BLCC-F50</strain>
    </source>
</reference>
<sequence>MSKTVIISGSRSIKELPALSIASINRIIELGFNVIVGDAPGVDSLVLNYLKSLNYHSVKVYYALFAGNGKPRNTAGYACVGVSGNYRDRDKFMCSIADYGLAIWDGKSIGTAENISRVQKTRVIYAQSEAMHKYSCMSDGIEQYCNPEHGWDYYRCEIPICKDGTPIQINQRYLTDEGEVLVLDKKLKQHGNVFCWLYDVQDEDGDRCEFLPYQFKKPV</sequence>
<gene>
    <name evidence="1" type="ORF">ACE1CI_03345</name>
</gene>
<proteinExistence type="predicted"/>
<dbReference type="RefSeq" id="WP_413261639.1">
    <property type="nucleotide sequence ID" value="NZ_JBHFNR010000019.1"/>
</dbReference>
<name>A0ABV4XLI3_9CYAN</name>
<keyword evidence="2" id="KW-1185">Reference proteome</keyword>